<proteinExistence type="predicted"/>
<evidence type="ECO:0000313" key="2">
    <source>
        <dbReference type="EMBL" id="ERH17391.1"/>
    </source>
</evidence>
<evidence type="ECO:0000256" key="1">
    <source>
        <dbReference type="SAM" id="MobiDB-lite"/>
    </source>
</evidence>
<gene>
    <name evidence="2" type="ORF">HMPREF1978_00553</name>
</gene>
<feature type="region of interest" description="Disordered" evidence="1">
    <location>
        <begin position="1"/>
        <end position="41"/>
    </location>
</feature>
<feature type="compositionally biased region" description="Basic residues" evidence="1">
    <location>
        <begin position="21"/>
        <end position="41"/>
    </location>
</feature>
<dbReference type="EMBL" id="AWSC01000018">
    <property type="protein sequence ID" value="ERH17391.1"/>
    <property type="molecule type" value="Genomic_DNA"/>
</dbReference>
<protein>
    <submittedName>
        <fullName evidence="2">Uncharacterized protein</fullName>
    </submittedName>
</protein>
<comment type="caution">
    <text evidence="2">The sequence shown here is derived from an EMBL/GenBank/DDBJ whole genome shotgun (WGS) entry which is preliminary data.</text>
</comment>
<evidence type="ECO:0000313" key="3">
    <source>
        <dbReference type="Proteomes" id="UP000016481"/>
    </source>
</evidence>
<dbReference type="Proteomes" id="UP000016481">
    <property type="component" value="Unassembled WGS sequence"/>
</dbReference>
<name>U1Q4F5_9ACTO</name>
<organism evidence="2 3">
    <name type="scientific">Actinomyces graevenitzii F0530</name>
    <dbReference type="NCBI Taxonomy" id="1321817"/>
    <lineage>
        <taxon>Bacteria</taxon>
        <taxon>Bacillati</taxon>
        <taxon>Actinomycetota</taxon>
        <taxon>Actinomycetes</taxon>
        <taxon>Actinomycetales</taxon>
        <taxon>Actinomycetaceae</taxon>
        <taxon>Actinomyces</taxon>
    </lineage>
</organism>
<sequence length="41" mass="4540">MGAQVVGATPATLSRGNAAPGRRRQCGTQRRRWHRGGRRRP</sequence>
<accession>U1Q4F5</accession>
<dbReference type="AlphaFoldDB" id="U1Q4F5"/>
<dbReference type="HOGENOM" id="CLU_3264343_0_0_11"/>
<reference evidence="2 3" key="1">
    <citation type="submission" date="2013-08" db="EMBL/GenBank/DDBJ databases">
        <authorList>
            <person name="Weinstock G."/>
            <person name="Sodergren E."/>
            <person name="Wylie T."/>
            <person name="Fulton L."/>
            <person name="Fulton R."/>
            <person name="Fronick C."/>
            <person name="O'Laughlin M."/>
            <person name="Godfrey J."/>
            <person name="Miner T."/>
            <person name="Herter B."/>
            <person name="Appelbaum E."/>
            <person name="Cordes M."/>
            <person name="Lek S."/>
            <person name="Wollam A."/>
            <person name="Pepin K.H."/>
            <person name="Palsikar V.B."/>
            <person name="Mitreva M."/>
            <person name="Wilson R.K."/>
        </authorList>
    </citation>
    <scope>NUCLEOTIDE SEQUENCE [LARGE SCALE GENOMIC DNA]</scope>
    <source>
        <strain evidence="2 3">F0530</strain>
    </source>
</reference>